<name>A0AAU9D5H0_9LACO</name>
<keyword evidence="5" id="KW-0406">Ion transport</keyword>
<dbReference type="KEGG" id="xak:KIMC2_06190"/>
<evidence type="ECO:0000256" key="3">
    <source>
        <dbReference type="ARBA" id="ARBA00022692"/>
    </source>
</evidence>
<feature type="transmembrane region" description="Helical" evidence="8">
    <location>
        <begin position="302"/>
        <end position="323"/>
    </location>
</feature>
<dbReference type="Gene3D" id="1.10.3080.10">
    <property type="entry name" value="Clc chloride channel"/>
    <property type="match status" value="1"/>
</dbReference>
<keyword evidence="7" id="KW-0868">Chloride</keyword>
<accession>A0AAU9D5H0</accession>
<dbReference type="GO" id="GO:0005247">
    <property type="term" value="F:voltage-gated chloride channel activity"/>
    <property type="evidence" value="ECO:0007669"/>
    <property type="project" value="TreeGrafter"/>
</dbReference>
<keyword evidence="3 8" id="KW-0812">Transmembrane</keyword>
<dbReference type="GO" id="GO:0005886">
    <property type="term" value="C:plasma membrane"/>
    <property type="evidence" value="ECO:0007669"/>
    <property type="project" value="TreeGrafter"/>
</dbReference>
<dbReference type="InterPro" id="IPR001807">
    <property type="entry name" value="ClC"/>
</dbReference>
<dbReference type="InterPro" id="IPR014743">
    <property type="entry name" value="Cl-channel_core"/>
</dbReference>
<reference evidence="9 10" key="1">
    <citation type="journal article" date="2023" name="Microbiol. Spectr.">
        <title>Symbiosis of Carpenter Bees with Uncharacterized Lactic Acid Bacteria Showing NAD Auxotrophy.</title>
        <authorList>
            <person name="Kawasaki S."/>
            <person name="Ozawa K."/>
            <person name="Mori T."/>
            <person name="Yamamoto A."/>
            <person name="Ito M."/>
            <person name="Ohkuma M."/>
            <person name="Sakamoto M."/>
            <person name="Matsutani M."/>
        </authorList>
    </citation>
    <scope>NUCLEOTIDE SEQUENCE [LARGE SCALE GENOMIC DNA]</scope>
    <source>
        <strain evidence="9 10">KimC2</strain>
    </source>
</reference>
<keyword evidence="6 8" id="KW-0472">Membrane</keyword>
<evidence type="ECO:0000256" key="7">
    <source>
        <dbReference type="ARBA" id="ARBA00023214"/>
    </source>
</evidence>
<keyword evidence="2" id="KW-0813">Transport</keyword>
<feature type="transmembrane region" description="Helical" evidence="8">
    <location>
        <begin position="229"/>
        <end position="250"/>
    </location>
</feature>
<keyword evidence="4 8" id="KW-1133">Transmembrane helix</keyword>
<feature type="transmembrane region" description="Helical" evidence="8">
    <location>
        <begin position="60"/>
        <end position="78"/>
    </location>
</feature>
<evidence type="ECO:0000313" key="9">
    <source>
        <dbReference type="EMBL" id="BDR56057.1"/>
    </source>
</evidence>
<evidence type="ECO:0000256" key="8">
    <source>
        <dbReference type="SAM" id="Phobius"/>
    </source>
</evidence>
<dbReference type="Proteomes" id="UP001321804">
    <property type="component" value="Chromosome"/>
</dbReference>
<feature type="transmembrane region" description="Helical" evidence="8">
    <location>
        <begin position="156"/>
        <end position="181"/>
    </location>
</feature>
<feature type="transmembrane region" description="Helical" evidence="8">
    <location>
        <begin position="193"/>
        <end position="217"/>
    </location>
</feature>
<proteinExistence type="predicted"/>
<feature type="transmembrane region" description="Helical" evidence="8">
    <location>
        <begin position="15"/>
        <end position="39"/>
    </location>
</feature>
<feature type="transmembrane region" description="Helical" evidence="8">
    <location>
        <begin position="104"/>
        <end position="125"/>
    </location>
</feature>
<evidence type="ECO:0000256" key="5">
    <source>
        <dbReference type="ARBA" id="ARBA00023065"/>
    </source>
</evidence>
<protein>
    <recommendedName>
        <fullName evidence="11">Chloride channel protein</fullName>
    </recommendedName>
</protein>
<dbReference type="PANTHER" id="PTHR45711:SF6">
    <property type="entry name" value="CHLORIDE CHANNEL PROTEIN"/>
    <property type="match status" value="1"/>
</dbReference>
<comment type="subcellular location">
    <subcellularLocation>
        <location evidence="1">Membrane</location>
        <topology evidence="1">Multi-pass membrane protein</topology>
    </subcellularLocation>
</comment>
<dbReference type="SUPFAM" id="SSF81340">
    <property type="entry name" value="Clc chloride channel"/>
    <property type="match status" value="1"/>
</dbReference>
<dbReference type="PRINTS" id="PR00762">
    <property type="entry name" value="CLCHANNEL"/>
</dbReference>
<evidence type="ECO:0000256" key="6">
    <source>
        <dbReference type="ARBA" id="ARBA00023136"/>
    </source>
</evidence>
<evidence type="ECO:0000256" key="4">
    <source>
        <dbReference type="ARBA" id="ARBA00022989"/>
    </source>
</evidence>
<sequence length="334" mass="37229">MENKESEFRDHQEKLFLIANALIIGTLTGFVISVFRLAIEKIFDLITKIFTNFNQSPIPVLLLIIFSVLALSGCGFLIHRYPYLSGSGIPQIEGQLKGVYHEKAIGTLIGKFFGGIIAIGSGLMLGREGPSVQIGGSIGQITSSFYHQKEDRHLKIFIACGAAAGLSAAFTAPLASVIFVAEEIYHRFIPVVWISAFVSSMAASFVTLNIFGLQPVLKIHYISVLQLKYYPWIIIIGILIGLLCRLYQILLLKMPLLMSYTKLPDYFFGPFVYILMIPLALFLPYCIGGGNQLITFVGKNSINIWFLGLIILIRFLYSLLSYATKLPGEYFYRV</sequence>
<dbReference type="Pfam" id="PF00654">
    <property type="entry name" value="Voltage_CLC"/>
    <property type="match status" value="1"/>
</dbReference>
<dbReference type="PANTHER" id="PTHR45711">
    <property type="entry name" value="CHLORIDE CHANNEL PROTEIN"/>
    <property type="match status" value="1"/>
</dbReference>
<gene>
    <name evidence="9" type="ORF">KIMC2_06190</name>
</gene>
<keyword evidence="10" id="KW-1185">Reference proteome</keyword>
<dbReference type="AlphaFoldDB" id="A0AAU9D5H0"/>
<evidence type="ECO:0000256" key="1">
    <source>
        <dbReference type="ARBA" id="ARBA00004141"/>
    </source>
</evidence>
<evidence type="ECO:0000313" key="10">
    <source>
        <dbReference type="Proteomes" id="UP001321804"/>
    </source>
</evidence>
<evidence type="ECO:0008006" key="11">
    <source>
        <dbReference type="Google" id="ProtNLM"/>
    </source>
</evidence>
<feature type="transmembrane region" description="Helical" evidence="8">
    <location>
        <begin position="270"/>
        <end position="290"/>
    </location>
</feature>
<organism evidence="9 10">
    <name type="scientific">Xylocopilactobacillus apis</name>
    <dbReference type="NCBI Taxonomy" id="2932183"/>
    <lineage>
        <taxon>Bacteria</taxon>
        <taxon>Bacillati</taxon>
        <taxon>Bacillota</taxon>
        <taxon>Bacilli</taxon>
        <taxon>Lactobacillales</taxon>
        <taxon>Lactobacillaceae</taxon>
        <taxon>Xylocopilactobacillus</taxon>
    </lineage>
</organism>
<evidence type="ECO:0000256" key="2">
    <source>
        <dbReference type="ARBA" id="ARBA00022448"/>
    </source>
</evidence>
<dbReference type="EMBL" id="AP026801">
    <property type="protein sequence ID" value="BDR56057.1"/>
    <property type="molecule type" value="Genomic_DNA"/>
</dbReference>